<reference evidence="4" key="1">
    <citation type="submission" date="2019-01" db="EMBL/GenBank/DDBJ databases">
        <title>Draft genomes of a novel of Sporanaerobacter strains.</title>
        <authorList>
            <person name="Ma S."/>
        </authorList>
    </citation>
    <scope>NUCLEOTIDE SEQUENCE [LARGE SCALE GENOMIC DNA]</scope>
    <source>
        <strain evidence="4">NJN-17</strain>
    </source>
</reference>
<dbReference type="EMBL" id="CP035282">
    <property type="protein sequence ID" value="QAT61242.1"/>
    <property type="molecule type" value="Genomic_DNA"/>
</dbReference>
<organism evidence="3 4">
    <name type="scientific">Acidilutibacter cellobiosedens</name>
    <dbReference type="NCBI Taxonomy" id="2507161"/>
    <lineage>
        <taxon>Bacteria</taxon>
        <taxon>Bacillati</taxon>
        <taxon>Bacillota</taxon>
        <taxon>Tissierellia</taxon>
        <taxon>Tissierellales</taxon>
        <taxon>Acidilutibacteraceae</taxon>
        <taxon>Acidilutibacter</taxon>
    </lineage>
</organism>
<protein>
    <submittedName>
        <fullName evidence="3">M23 family metallopeptidase</fullName>
    </submittedName>
</protein>
<keyword evidence="1" id="KW-1133">Transmembrane helix</keyword>
<feature type="domain" description="M23ase beta-sheet core" evidence="2">
    <location>
        <begin position="202"/>
        <end position="291"/>
    </location>
</feature>
<accession>A0A410QB42</accession>
<dbReference type="PANTHER" id="PTHR21666">
    <property type="entry name" value="PEPTIDASE-RELATED"/>
    <property type="match status" value="1"/>
</dbReference>
<evidence type="ECO:0000313" key="4">
    <source>
        <dbReference type="Proteomes" id="UP000287969"/>
    </source>
</evidence>
<evidence type="ECO:0000313" key="3">
    <source>
        <dbReference type="EMBL" id="QAT61242.1"/>
    </source>
</evidence>
<feature type="transmembrane region" description="Helical" evidence="1">
    <location>
        <begin position="7"/>
        <end position="28"/>
    </location>
</feature>
<dbReference type="Pfam" id="PF01551">
    <property type="entry name" value="Peptidase_M23"/>
    <property type="match status" value="1"/>
</dbReference>
<proteinExistence type="predicted"/>
<gene>
    <name evidence="3" type="ORF">EQM13_06390</name>
</gene>
<dbReference type="InterPro" id="IPR050570">
    <property type="entry name" value="Cell_wall_metabolism_enzyme"/>
</dbReference>
<dbReference type="Proteomes" id="UP000287969">
    <property type="component" value="Chromosome"/>
</dbReference>
<feature type="transmembrane region" description="Helical" evidence="1">
    <location>
        <begin position="99"/>
        <end position="117"/>
    </location>
</feature>
<name>A0A410QB42_9FIRM</name>
<evidence type="ECO:0000259" key="2">
    <source>
        <dbReference type="Pfam" id="PF01551"/>
    </source>
</evidence>
<dbReference type="KEGG" id="spoa:EQM13_06390"/>
<dbReference type="OrthoDB" id="9809488at2"/>
<dbReference type="InterPro" id="IPR016047">
    <property type="entry name" value="M23ase_b-sheet_dom"/>
</dbReference>
<sequence length="319" mass="37161">MTLKRPIQMCVFAFLQIILPIYLIYNSIANSYDTIFIFIVNNSLHILSMYFIFLSVYWENFNYYLRYIFLISVIICTGISLFRFEAKAVFSYKDVIEDIDAIILLPVFIVLVINIILSKHQKHKKIDIDLSFPFKEGKYLIAEGGDGKKSFFTNYHYKFKDHAKWKESMRYAVDIVKINSIGFTMDGIIPLNNEKYYIFKQEVYCPIDGIVYEVINNVENNIPYSGNYLRGIGNHVIIKKDNYFIILAHLEKNTVNLIKGQYINKGEYIGEIGNSGYSNRPHLHMQVIYNDGSNIWKGTGVQFTLNGKMPVKNMRICID</sequence>
<dbReference type="CDD" id="cd12797">
    <property type="entry name" value="M23_peptidase"/>
    <property type="match status" value="1"/>
</dbReference>
<dbReference type="SUPFAM" id="SSF51261">
    <property type="entry name" value="Duplicated hybrid motif"/>
    <property type="match status" value="1"/>
</dbReference>
<dbReference type="RefSeq" id="WP_128752291.1">
    <property type="nucleotide sequence ID" value="NZ_CP035282.1"/>
</dbReference>
<dbReference type="GO" id="GO:0004222">
    <property type="term" value="F:metalloendopeptidase activity"/>
    <property type="evidence" value="ECO:0007669"/>
    <property type="project" value="TreeGrafter"/>
</dbReference>
<keyword evidence="1" id="KW-0472">Membrane</keyword>
<dbReference type="PANTHER" id="PTHR21666:SF285">
    <property type="entry name" value="M23 FAMILY METALLOPEPTIDASE"/>
    <property type="match status" value="1"/>
</dbReference>
<keyword evidence="1" id="KW-0812">Transmembrane</keyword>
<dbReference type="InterPro" id="IPR011055">
    <property type="entry name" value="Dup_hybrid_motif"/>
</dbReference>
<evidence type="ECO:0000256" key="1">
    <source>
        <dbReference type="SAM" id="Phobius"/>
    </source>
</evidence>
<feature type="transmembrane region" description="Helical" evidence="1">
    <location>
        <begin position="64"/>
        <end position="84"/>
    </location>
</feature>
<feature type="transmembrane region" description="Helical" evidence="1">
    <location>
        <begin position="34"/>
        <end position="57"/>
    </location>
</feature>
<dbReference type="Gene3D" id="2.70.70.10">
    <property type="entry name" value="Glucose Permease (Domain IIA)"/>
    <property type="match status" value="1"/>
</dbReference>
<dbReference type="AlphaFoldDB" id="A0A410QB42"/>
<keyword evidence="4" id="KW-1185">Reference proteome</keyword>